<feature type="domain" description="VOC" evidence="1">
    <location>
        <begin position="15"/>
        <end position="135"/>
    </location>
</feature>
<sequence length="137" mass="14942">MSMNPSSPPPAEPSGLPVIRLRVDDIEAALSFYRRVFEADADDADPHALYPEGNRALVFRILGPDEGPQPTAGDVEDEDAATPRCELVVDDVEAWLERAGDAGGTVKARVVDDRGRVTYGQWRDPFGHLWALSAADR</sequence>
<evidence type="ECO:0000313" key="3">
    <source>
        <dbReference type="Proteomes" id="UP001221411"/>
    </source>
</evidence>
<dbReference type="InterPro" id="IPR029068">
    <property type="entry name" value="Glyas_Bleomycin-R_OHBP_Dase"/>
</dbReference>
<dbReference type="RefSeq" id="WP_271922783.1">
    <property type="nucleotide sequence ID" value="NZ_JAQNDO010000001.1"/>
</dbReference>
<dbReference type="InterPro" id="IPR037523">
    <property type="entry name" value="VOC_core"/>
</dbReference>
<reference evidence="2 3" key="1">
    <citation type="submission" date="2022-11" db="EMBL/GenBank/DDBJ databases">
        <title>Minimal conservation of predation-associated metabolite biosynthetic gene clusters underscores biosynthetic potential of Myxococcota including descriptions for ten novel species: Archangium lansinium sp. nov., Myxococcus landrumus sp. nov., Nannocystis bai.</title>
        <authorList>
            <person name="Ahearne A."/>
            <person name="Stevens C."/>
            <person name="Dowd S."/>
        </authorList>
    </citation>
    <scope>NUCLEOTIDE SEQUENCE [LARGE SCALE GENOMIC DNA]</scope>
    <source>
        <strain evidence="2 3">RJM3</strain>
    </source>
</reference>
<organism evidence="2 3">
    <name type="scientific">Polyangium mundeleinium</name>
    <dbReference type="NCBI Taxonomy" id="2995306"/>
    <lineage>
        <taxon>Bacteria</taxon>
        <taxon>Pseudomonadati</taxon>
        <taxon>Myxococcota</taxon>
        <taxon>Polyangia</taxon>
        <taxon>Polyangiales</taxon>
        <taxon>Polyangiaceae</taxon>
        <taxon>Polyangium</taxon>
    </lineage>
</organism>
<dbReference type="EMBL" id="JAQNDO010000001">
    <property type="protein sequence ID" value="MDC0745364.1"/>
    <property type="molecule type" value="Genomic_DNA"/>
</dbReference>
<dbReference type="Gene3D" id="3.10.180.10">
    <property type="entry name" value="2,3-Dihydroxybiphenyl 1,2-Dioxygenase, domain 1"/>
    <property type="match status" value="1"/>
</dbReference>
<gene>
    <name evidence="2" type="ORF">POL67_28795</name>
</gene>
<keyword evidence="3" id="KW-1185">Reference proteome</keyword>
<comment type="caution">
    <text evidence="2">The sequence shown here is derived from an EMBL/GenBank/DDBJ whole genome shotgun (WGS) entry which is preliminary data.</text>
</comment>
<protein>
    <submittedName>
        <fullName evidence="2">VOC family protein</fullName>
    </submittedName>
</protein>
<dbReference type="SUPFAM" id="SSF54593">
    <property type="entry name" value="Glyoxalase/Bleomycin resistance protein/Dihydroxybiphenyl dioxygenase"/>
    <property type="match status" value="1"/>
</dbReference>
<accession>A0ABT5EVG9</accession>
<proteinExistence type="predicted"/>
<dbReference type="Pfam" id="PF00903">
    <property type="entry name" value="Glyoxalase"/>
    <property type="match status" value="1"/>
</dbReference>
<dbReference type="InterPro" id="IPR004360">
    <property type="entry name" value="Glyas_Fos-R_dOase_dom"/>
</dbReference>
<dbReference type="Proteomes" id="UP001221411">
    <property type="component" value="Unassembled WGS sequence"/>
</dbReference>
<evidence type="ECO:0000313" key="2">
    <source>
        <dbReference type="EMBL" id="MDC0745364.1"/>
    </source>
</evidence>
<evidence type="ECO:0000259" key="1">
    <source>
        <dbReference type="PROSITE" id="PS51819"/>
    </source>
</evidence>
<dbReference type="PROSITE" id="PS51819">
    <property type="entry name" value="VOC"/>
    <property type="match status" value="1"/>
</dbReference>
<name>A0ABT5EVG9_9BACT</name>